<dbReference type="EMBL" id="CP001357">
    <property type="protein sequence ID" value="ACN83454.1"/>
    <property type="molecule type" value="Genomic_DNA"/>
</dbReference>
<organism evidence="1 2">
    <name type="scientific">Brachyspira hyodysenteriae (strain ATCC 49526 / WA1)</name>
    <dbReference type="NCBI Taxonomy" id="565034"/>
    <lineage>
        <taxon>Bacteria</taxon>
        <taxon>Pseudomonadati</taxon>
        <taxon>Spirochaetota</taxon>
        <taxon>Spirochaetia</taxon>
        <taxon>Brachyspirales</taxon>
        <taxon>Brachyspiraceae</taxon>
        <taxon>Brachyspira</taxon>
    </lineage>
</organism>
<dbReference type="KEGG" id="bhy:BHWA1_00971"/>
<accession>A0A3B6VF22</accession>
<protein>
    <submittedName>
        <fullName evidence="1">Uncharacterized protein</fullName>
    </submittedName>
</protein>
<dbReference type="Proteomes" id="UP000001803">
    <property type="component" value="Chromosome"/>
</dbReference>
<gene>
    <name evidence="1" type="ordered locus">BHWA1_00971</name>
</gene>
<proteinExistence type="predicted"/>
<name>A0A3B6VF22_BRAHW</name>
<evidence type="ECO:0000313" key="2">
    <source>
        <dbReference type="Proteomes" id="UP000001803"/>
    </source>
</evidence>
<sequence length="43" mass="5053">MVFVKLLWATYSELNAIYNKKITVKELAKNITNITNYNKNSLF</sequence>
<reference evidence="1 2" key="1">
    <citation type="journal article" date="2009" name="PLoS ONE">
        <title>Genome sequence of the pathogenic intestinal spirochete Brachyspira hyodysenteriae reveals adaptations to its lifestyle in the porcine large intestine.</title>
        <authorList>
            <person name="Bellgard M.I."/>
            <person name="Wanchanthuek P."/>
            <person name="La T."/>
            <person name="Ryan K."/>
            <person name="Moolhuijzen P."/>
            <person name="Albertyn Z."/>
            <person name="Shaban B."/>
            <person name="Motro Y."/>
            <person name="Dunn D.S."/>
            <person name="Schibeci D."/>
            <person name="Hunter A."/>
            <person name="Barrero R."/>
            <person name="Phillips N.D."/>
            <person name="Hampson D.J."/>
        </authorList>
    </citation>
    <scope>NUCLEOTIDE SEQUENCE [LARGE SCALE GENOMIC DNA]</scope>
    <source>
        <strain evidence="2">ATCC 49526 / WA1</strain>
    </source>
</reference>
<keyword evidence="2" id="KW-1185">Reference proteome</keyword>
<evidence type="ECO:0000313" key="1">
    <source>
        <dbReference type="EMBL" id="ACN83454.1"/>
    </source>
</evidence>
<dbReference type="AlphaFoldDB" id="A0A3B6VF22"/>